<dbReference type="Pfam" id="PF11838">
    <property type="entry name" value="ERAP1_C"/>
    <property type="match status" value="1"/>
</dbReference>
<organism evidence="13 14">
    <name type="scientific">Exophiala aquamarina CBS 119918</name>
    <dbReference type="NCBI Taxonomy" id="1182545"/>
    <lineage>
        <taxon>Eukaryota</taxon>
        <taxon>Fungi</taxon>
        <taxon>Dikarya</taxon>
        <taxon>Ascomycota</taxon>
        <taxon>Pezizomycotina</taxon>
        <taxon>Eurotiomycetes</taxon>
        <taxon>Chaetothyriomycetidae</taxon>
        <taxon>Chaetothyriales</taxon>
        <taxon>Herpotrichiellaceae</taxon>
        <taxon>Exophiala</taxon>
    </lineage>
</organism>
<dbReference type="Gene3D" id="2.60.40.1910">
    <property type="match status" value="1"/>
</dbReference>
<proteinExistence type="inferred from homology"/>
<dbReference type="GO" id="GO:0043171">
    <property type="term" value="P:peptide catabolic process"/>
    <property type="evidence" value="ECO:0007669"/>
    <property type="project" value="TreeGrafter"/>
</dbReference>
<dbReference type="InterPro" id="IPR034016">
    <property type="entry name" value="M1_APN-typ"/>
</dbReference>
<dbReference type="Gene3D" id="1.10.390.10">
    <property type="entry name" value="Neutral Protease Domain 2"/>
    <property type="match status" value="1"/>
</dbReference>
<dbReference type="GeneID" id="25281938"/>
<dbReference type="Proteomes" id="UP000027920">
    <property type="component" value="Unassembled WGS sequence"/>
</dbReference>
<evidence type="ECO:0000259" key="12">
    <source>
        <dbReference type="Pfam" id="PF11838"/>
    </source>
</evidence>
<feature type="binding site" evidence="9">
    <location>
        <position position="166"/>
    </location>
    <ligand>
        <name>Zn(2+)</name>
        <dbReference type="ChEBI" id="CHEBI:29105"/>
        <note>catalytic</note>
    </ligand>
</feature>
<dbReference type="InterPro" id="IPR027268">
    <property type="entry name" value="Peptidase_M4/M1_CTD_sf"/>
</dbReference>
<evidence type="ECO:0000313" key="13">
    <source>
        <dbReference type="EMBL" id="KEF56834.1"/>
    </source>
</evidence>
<dbReference type="RefSeq" id="XP_013259424.1">
    <property type="nucleotide sequence ID" value="XM_013403970.1"/>
</dbReference>
<evidence type="ECO:0000256" key="8">
    <source>
        <dbReference type="PIRSR" id="PIRSR634016-1"/>
    </source>
</evidence>
<dbReference type="PANTHER" id="PTHR11533">
    <property type="entry name" value="PROTEASE M1 ZINC METALLOPROTEASE"/>
    <property type="match status" value="1"/>
</dbReference>
<dbReference type="GO" id="GO:0070006">
    <property type="term" value="F:metalloaminopeptidase activity"/>
    <property type="evidence" value="ECO:0007669"/>
    <property type="project" value="TreeGrafter"/>
</dbReference>
<dbReference type="InterPro" id="IPR042097">
    <property type="entry name" value="Aminopeptidase_N-like_N_sf"/>
</dbReference>
<dbReference type="GO" id="GO:0005737">
    <property type="term" value="C:cytoplasm"/>
    <property type="evidence" value="ECO:0007669"/>
    <property type="project" value="TreeGrafter"/>
</dbReference>
<feature type="domain" description="Peptidase M1 membrane alanine aminopeptidase" evidence="11">
    <location>
        <begin position="71"/>
        <end position="288"/>
    </location>
</feature>
<evidence type="ECO:0000256" key="3">
    <source>
        <dbReference type="ARBA" id="ARBA00022670"/>
    </source>
</evidence>
<keyword evidence="2" id="KW-0031">Aminopeptidase</keyword>
<dbReference type="Gene3D" id="2.60.40.1730">
    <property type="entry name" value="tricorn interacting facor f3 domain"/>
    <property type="match status" value="1"/>
</dbReference>
<feature type="binding site" evidence="9">
    <location>
        <position position="147"/>
    </location>
    <ligand>
        <name>Zn(2+)</name>
        <dbReference type="ChEBI" id="CHEBI:29105"/>
        <note>catalytic</note>
    </ligand>
</feature>
<feature type="domain" description="ERAP1-like C-terminal" evidence="12">
    <location>
        <begin position="358"/>
        <end position="670"/>
    </location>
</feature>
<dbReference type="GO" id="GO:0042277">
    <property type="term" value="F:peptide binding"/>
    <property type="evidence" value="ECO:0007669"/>
    <property type="project" value="TreeGrafter"/>
</dbReference>
<dbReference type="GO" id="GO:0008270">
    <property type="term" value="F:zinc ion binding"/>
    <property type="evidence" value="ECO:0007669"/>
    <property type="project" value="InterPro"/>
</dbReference>
<keyword evidence="7" id="KW-0482">Metalloprotease</keyword>
<evidence type="ECO:0000256" key="7">
    <source>
        <dbReference type="ARBA" id="ARBA00023049"/>
    </source>
</evidence>
<gene>
    <name evidence="13" type="ORF">A1O9_07024</name>
</gene>
<evidence type="ECO:0000256" key="2">
    <source>
        <dbReference type="ARBA" id="ARBA00022438"/>
    </source>
</evidence>
<dbReference type="GO" id="GO:0006508">
    <property type="term" value="P:proteolysis"/>
    <property type="evidence" value="ECO:0007669"/>
    <property type="project" value="UniProtKB-KW"/>
</dbReference>
<keyword evidence="5" id="KW-0378">Hydrolase</keyword>
<evidence type="ECO:0000259" key="11">
    <source>
        <dbReference type="Pfam" id="PF01433"/>
    </source>
</evidence>
<dbReference type="InterPro" id="IPR001930">
    <property type="entry name" value="Peptidase_M1"/>
</dbReference>
<dbReference type="EMBL" id="AMGV01000005">
    <property type="protein sequence ID" value="KEF56834.1"/>
    <property type="molecule type" value="Genomic_DNA"/>
</dbReference>
<dbReference type="SUPFAM" id="SSF63737">
    <property type="entry name" value="Leukotriene A4 hydrolase N-terminal domain"/>
    <property type="match status" value="1"/>
</dbReference>
<keyword evidence="3" id="KW-0645">Protease</keyword>
<dbReference type="Gene3D" id="1.25.50.20">
    <property type="match status" value="1"/>
</dbReference>
<dbReference type="OrthoDB" id="10031169at2759"/>
<evidence type="ECO:0000256" key="1">
    <source>
        <dbReference type="ARBA" id="ARBA00010136"/>
    </source>
</evidence>
<dbReference type="InterPro" id="IPR024571">
    <property type="entry name" value="ERAP1-like_C_dom"/>
</dbReference>
<dbReference type="FunFam" id="1.10.390.10:FF:000001">
    <property type="entry name" value="Aminopeptidase"/>
    <property type="match status" value="1"/>
</dbReference>
<dbReference type="InterPro" id="IPR014782">
    <property type="entry name" value="Peptidase_M1_dom"/>
</dbReference>
<comment type="similarity">
    <text evidence="1">Belongs to the peptidase M1 family.</text>
</comment>
<dbReference type="SUPFAM" id="SSF55486">
    <property type="entry name" value="Metalloproteases ('zincins'), catalytic domain"/>
    <property type="match status" value="1"/>
</dbReference>
<keyword evidence="6 9" id="KW-0862">Zinc</keyword>
<dbReference type="InterPro" id="IPR050344">
    <property type="entry name" value="Peptidase_M1_aminopeptidases"/>
</dbReference>
<dbReference type="STRING" id="1182545.A0A072P9Q9"/>
<evidence type="ECO:0000256" key="9">
    <source>
        <dbReference type="PIRSR" id="PIRSR634016-3"/>
    </source>
</evidence>
<dbReference type="GO" id="GO:0016020">
    <property type="term" value="C:membrane"/>
    <property type="evidence" value="ECO:0007669"/>
    <property type="project" value="TreeGrafter"/>
</dbReference>
<evidence type="ECO:0000256" key="4">
    <source>
        <dbReference type="ARBA" id="ARBA00022723"/>
    </source>
</evidence>
<sequence>MPERSVSQLDGSKQGLKVVTFEKTPVMSTYLLAWAVGDFEYVEAMTKREHKGRRVSVRVYTTRGMARYTHFALQDACDALDFFAETFGVDYPLPKCDHVVVHEFISGAMENWGMITYKPTKILFDPTTSDNRLMSKASYVIAHELAHQWFGNLVTMSGWNELWLNEGFATWAGYLAVDHMHPEWSIWGQFVDEAMEEAFAVDSLRCSHAIESPVNDEINAQQMFDSISYFKGSAVIRMLVNHLGRDVFLAGISSYLKCRSYGNATSDHLWQALSAVSDIDVKELMKGWIYQAGYPIVKISTASNQLQLRQRPFPRNLQGIDKSIWEVPLGMATSSPEDSRSTINSESCMLKRRTPLPKLNRDHTGFYRCEYPRDHLLSLTGSFANLSALDKVGIISDTRALVLAGQRPASELLDLLLSFKHETDCFIWSQIQKSVSILHSAVTDDKLICKALKSYISQLINPTRRFTNLTGDTDSYIKGELRKTLVQLAVKSGDQNVLDEVHLRFCRWKEGDTKAIDRNHLSSILNVAVSQGDELEYKAVKAEYLKNRTIDGREICIAAMGKTGVPAMARDFLDMTFSSDAHVELQNIHFVGNALSNGPCGMELWKYVRSNWDNVYKRLSANNTALEWFIENSLCGIDDAEVGRDVVQFLEGKKIPELDRPMQIVRDSIEQNVARKGQLRLEVTQWLSENMLPYSEDEGGESLTHRL</sequence>
<dbReference type="PRINTS" id="PR00756">
    <property type="entry name" value="ALADIPTASE"/>
</dbReference>
<evidence type="ECO:0000256" key="10">
    <source>
        <dbReference type="PIRSR" id="PIRSR634016-4"/>
    </source>
</evidence>
<evidence type="ECO:0000313" key="14">
    <source>
        <dbReference type="Proteomes" id="UP000027920"/>
    </source>
</evidence>
<comment type="cofactor">
    <cofactor evidence="9">
        <name>Zn(2+)</name>
        <dbReference type="ChEBI" id="CHEBI:29105"/>
    </cofactor>
    <text evidence="9">Binds 1 zinc ion per subunit.</text>
</comment>
<keyword evidence="14" id="KW-1185">Reference proteome</keyword>
<dbReference type="AlphaFoldDB" id="A0A072P9Q9"/>
<dbReference type="VEuPathDB" id="FungiDB:A1O9_07024"/>
<feature type="site" description="Transition state stabilizer" evidence="10">
    <location>
        <position position="229"/>
    </location>
</feature>
<feature type="binding site" evidence="9">
    <location>
        <position position="143"/>
    </location>
    <ligand>
        <name>Zn(2+)</name>
        <dbReference type="ChEBI" id="CHEBI:29105"/>
        <note>catalytic</note>
    </ligand>
</feature>
<comment type="caution">
    <text evidence="13">The sequence shown here is derived from an EMBL/GenBank/DDBJ whole genome shotgun (WGS) entry which is preliminary data.</text>
</comment>
<evidence type="ECO:0000256" key="6">
    <source>
        <dbReference type="ARBA" id="ARBA00022833"/>
    </source>
</evidence>
<feature type="active site" description="Proton acceptor" evidence="8">
    <location>
        <position position="144"/>
    </location>
</feature>
<dbReference type="HOGENOM" id="CLU_003705_0_3_1"/>
<evidence type="ECO:0000256" key="5">
    <source>
        <dbReference type="ARBA" id="ARBA00022801"/>
    </source>
</evidence>
<keyword evidence="4 9" id="KW-0479">Metal-binding</keyword>
<accession>A0A072P9Q9</accession>
<dbReference type="PANTHER" id="PTHR11533:SF171">
    <property type="entry name" value="AMINOPEPTIDASE"/>
    <property type="match status" value="1"/>
</dbReference>
<reference evidence="13 14" key="1">
    <citation type="submission" date="2013-03" db="EMBL/GenBank/DDBJ databases">
        <title>The Genome Sequence of Exophiala aquamarina CBS 119918.</title>
        <authorList>
            <consortium name="The Broad Institute Genomics Platform"/>
            <person name="Cuomo C."/>
            <person name="de Hoog S."/>
            <person name="Gorbushina A."/>
            <person name="Walker B."/>
            <person name="Young S.K."/>
            <person name="Zeng Q."/>
            <person name="Gargeya S."/>
            <person name="Fitzgerald M."/>
            <person name="Haas B."/>
            <person name="Abouelleil A."/>
            <person name="Allen A.W."/>
            <person name="Alvarado L."/>
            <person name="Arachchi H.M."/>
            <person name="Berlin A.M."/>
            <person name="Chapman S.B."/>
            <person name="Gainer-Dewar J."/>
            <person name="Goldberg J."/>
            <person name="Griggs A."/>
            <person name="Gujja S."/>
            <person name="Hansen M."/>
            <person name="Howarth C."/>
            <person name="Imamovic A."/>
            <person name="Ireland A."/>
            <person name="Larimer J."/>
            <person name="McCowan C."/>
            <person name="Murphy C."/>
            <person name="Pearson M."/>
            <person name="Poon T.W."/>
            <person name="Priest M."/>
            <person name="Roberts A."/>
            <person name="Saif S."/>
            <person name="Shea T."/>
            <person name="Sisk P."/>
            <person name="Sykes S."/>
            <person name="Wortman J."/>
            <person name="Nusbaum C."/>
            <person name="Birren B."/>
        </authorList>
    </citation>
    <scope>NUCLEOTIDE SEQUENCE [LARGE SCALE GENOMIC DNA]</scope>
    <source>
        <strain evidence="13 14">CBS 119918</strain>
    </source>
</reference>
<dbReference type="Pfam" id="PF01433">
    <property type="entry name" value="Peptidase_M1"/>
    <property type="match status" value="1"/>
</dbReference>
<protein>
    <submittedName>
        <fullName evidence="13">Uncharacterized protein</fullName>
    </submittedName>
</protein>
<dbReference type="CDD" id="cd09601">
    <property type="entry name" value="M1_APN-Q_like"/>
    <property type="match status" value="1"/>
</dbReference>
<name>A0A072P9Q9_9EURO</name>